<dbReference type="SUPFAM" id="SSF51395">
    <property type="entry name" value="FMN-linked oxidoreductases"/>
    <property type="match status" value="1"/>
</dbReference>
<dbReference type="InterPro" id="IPR013785">
    <property type="entry name" value="Aldolase_TIM"/>
</dbReference>
<dbReference type="InterPro" id="IPR018517">
    <property type="entry name" value="tRNA_hU_synthase_CS"/>
</dbReference>
<dbReference type="GO" id="GO:0050660">
    <property type="term" value="F:flavin adenine dinucleotide binding"/>
    <property type="evidence" value="ECO:0007669"/>
    <property type="project" value="InterPro"/>
</dbReference>
<evidence type="ECO:0000256" key="9">
    <source>
        <dbReference type="ARBA" id="ARBA00023002"/>
    </source>
</evidence>
<evidence type="ECO:0000256" key="2">
    <source>
        <dbReference type="ARBA" id="ARBA00004229"/>
    </source>
</evidence>
<dbReference type="AlphaFoldDB" id="M1V8B3"/>
<evidence type="ECO:0000313" key="12">
    <source>
        <dbReference type="Proteomes" id="UP000007014"/>
    </source>
</evidence>
<organism evidence="11 12">
    <name type="scientific">Cyanidioschyzon merolae (strain NIES-3377 / 10D)</name>
    <name type="common">Unicellular red alga</name>
    <dbReference type="NCBI Taxonomy" id="280699"/>
    <lineage>
        <taxon>Eukaryota</taxon>
        <taxon>Rhodophyta</taxon>
        <taxon>Bangiophyceae</taxon>
        <taxon>Cyanidiales</taxon>
        <taxon>Cyanidiaceae</taxon>
        <taxon>Cyanidioschyzon</taxon>
    </lineage>
</organism>
<evidence type="ECO:0000256" key="1">
    <source>
        <dbReference type="ARBA" id="ARBA00001917"/>
    </source>
</evidence>
<keyword evidence="9" id="KW-0560">Oxidoreductase</keyword>
<name>M1V8B3_CYAM1</name>
<reference evidence="11 12" key="2">
    <citation type="journal article" date="2007" name="BMC Biol.">
        <title>A 100%-complete sequence reveals unusually simple genomic features in the hot-spring red alga Cyanidioschyzon merolae.</title>
        <authorList>
            <person name="Nozaki H."/>
            <person name="Takano H."/>
            <person name="Misumi O."/>
            <person name="Terasawa K."/>
            <person name="Matsuzaki M."/>
            <person name="Maruyama S."/>
            <person name="Nishida K."/>
            <person name="Yagisawa F."/>
            <person name="Yoshida Y."/>
            <person name="Fujiwara T."/>
            <person name="Takio S."/>
            <person name="Tamura K."/>
            <person name="Chung S.J."/>
            <person name="Nakamura S."/>
            <person name="Kuroiwa H."/>
            <person name="Tanaka K."/>
            <person name="Sato N."/>
            <person name="Kuroiwa T."/>
        </authorList>
    </citation>
    <scope>NUCLEOTIDE SEQUENCE [LARGE SCALE GENOMIC DNA]</scope>
    <source>
        <strain evidence="11 12">10D</strain>
    </source>
</reference>
<dbReference type="InterPro" id="IPR035587">
    <property type="entry name" value="DUS-like_FMN-bd"/>
</dbReference>
<dbReference type="EMBL" id="AP006493">
    <property type="protein sequence ID" value="BAM80489.1"/>
    <property type="molecule type" value="Genomic_DNA"/>
</dbReference>
<dbReference type="InterPro" id="IPR004653">
    <property type="entry name" value="DusA"/>
</dbReference>
<evidence type="ECO:0000256" key="3">
    <source>
        <dbReference type="ARBA" id="ARBA00022555"/>
    </source>
</evidence>
<keyword evidence="12" id="KW-1185">Reference proteome</keyword>
<dbReference type="HOGENOM" id="CLU_013299_2_1_1"/>
<keyword evidence="3" id="KW-0820">tRNA-binding</keyword>
<dbReference type="PANTHER" id="PTHR42907:SF1">
    <property type="entry name" value="FMN-LINKED OXIDOREDUCTASES SUPERFAMILY PROTEIN"/>
    <property type="match status" value="1"/>
</dbReference>
<dbReference type="Gene3D" id="3.20.20.70">
    <property type="entry name" value="Aldolase class I"/>
    <property type="match status" value="1"/>
</dbReference>
<dbReference type="KEGG" id="cme:CYME_CMK105C"/>
<evidence type="ECO:0000259" key="10">
    <source>
        <dbReference type="Pfam" id="PF01207"/>
    </source>
</evidence>
<keyword evidence="5" id="KW-0288">FMN</keyword>
<dbReference type="Proteomes" id="UP000007014">
    <property type="component" value="Chromosome 11"/>
</dbReference>
<dbReference type="Pfam" id="PF01207">
    <property type="entry name" value="Dus"/>
    <property type="match status" value="1"/>
</dbReference>
<feature type="domain" description="DUS-like FMN-binding" evidence="10">
    <location>
        <begin position="82"/>
        <end position="352"/>
    </location>
</feature>
<dbReference type="GO" id="GO:0009507">
    <property type="term" value="C:chloroplast"/>
    <property type="evidence" value="ECO:0007669"/>
    <property type="project" value="UniProtKB-SubCell"/>
</dbReference>
<dbReference type="Gene3D" id="1.20.120.1460">
    <property type="match status" value="1"/>
</dbReference>
<dbReference type="PANTHER" id="PTHR42907">
    <property type="entry name" value="FMN-LINKED OXIDOREDUCTASES SUPERFAMILY PROTEIN"/>
    <property type="match status" value="1"/>
</dbReference>
<comment type="subcellular location">
    <subcellularLocation>
        <location evidence="2">Plastid</location>
        <location evidence="2">Chloroplast</location>
    </subcellularLocation>
</comment>
<reference evidence="11 12" key="1">
    <citation type="journal article" date="2004" name="Nature">
        <title>Genome sequence of the ultrasmall unicellular red alga Cyanidioschyzon merolae 10D.</title>
        <authorList>
            <person name="Matsuzaki M."/>
            <person name="Misumi O."/>
            <person name="Shin-i T."/>
            <person name="Maruyama S."/>
            <person name="Takahara M."/>
            <person name="Miyagishima S."/>
            <person name="Mori T."/>
            <person name="Nishida K."/>
            <person name="Yagisawa F."/>
            <person name="Nishida K."/>
            <person name="Yoshida Y."/>
            <person name="Nishimura Y."/>
            <person name="Nakao S."/>
            <person name="Kobayashi T."/>
            <person name="Momoyama Y."/>
            <person name="Higashiyama T."/>
            <person name="Minoda A."/>
            <person name="Sano M."/>
            <person name="Nomoto H."/>
            <person name="Oishi K."/>
            <person name="Hayashi H."/>
            <person name="Ohta F."/>
            <person name="Nishizaka S."/>
            <person name="Haga S."/>
            <person name="Miura S."/>
            <person name="Morishita T."/>
            <person name="Kabeya Y."/>
            <person name="Terasawa K."/>
            <person name="Suzuki Y."/>
            <person name="Ishii Y."/>
            <person name="Asakawa S."/>
            <person name="Takano H."/>
            <person name="Ohta N."/>
            <person name="Kuroiwa H."/>
            <person name="Tanaka K."/>
            <person name="Shimizu N."/>
            <person name="Sugano S."/>
            <person name="Sato N."/>
            <person name="Nozaki H."/>
            <person name="Ogasawara N."/>
            <person name="Kohara Y."/>
            <person name="Kuroiwa T."/>
        </authorList>
    </citation>
    <scope>NUCLEOTIDE SEQUENCE [LARGE SCALE GENOMIC DNA]</scope>
    <source>
        <strain evidence="11 12">10D</strain>
    </source>
</reference>
<protein>
    <recommendedName>
        <fullName evidence="10">DUS-like FMN-binding domain-containing protein</fullName>
    </recommendedName>
</protein>
<accession>M1V8B3</accession>
<evidence type="ECO:0000256" key="4">
    <source>
        <dbReference type="ARBA" id="ARBA00022630"/>
    </source>
</evidence>
<evidence type="ECO:0000256" key="7">
    <source>
        <dbReference type="ARBA" id="ARBA00022857"/>
    </source>
</evidence>
<dbReference type="OMA" id="ACMENTT"/>
<evidence type="ECO:0000256" key="6">
    <source>
        <dbReference type="ARBA" id="ARBA00022694"/>
    </source>
</evidence>
<keyword evidence="7" id="KW-0521">NADP</keyword>
<keyword evidence="8" id="KW-0694">RNA-binding</keyword>
<dbReference type="GO" id="GO:0017150">
    <property type="term" value="F:tRNA dihydrouridine synthase activity"/>
    <property type="evidence" value="ECO:0007669"/>
    <property type="project" value="InterPro"/>
</dbReference>
<dbReference type="STRING" id="280699.M1V8B3"/>
<sequence>MALVGYQHLVTGQLLGPLKRSTRCLTHRKFERPLHSRFLAVSVARSAYVAGPFFPNTTPRIRSFTRQHATLQMSRPADAFSVAPMMDVTDNHFRTLCRLLSKHALLYTEMVVDSTLVYNASNADHWLAFHPAQQPIVLQLGGSDPQKMRAAAEIAAPYGYSAININCGCPSDRVAGRGCFGAALMKDAPGVAALCRAIAEVVPASTPITVKCRLGVDDLDTYSFARDFVQVVSENAPVRHFIIHARKAYLKGLSPAENRTVPPLRYDRVLALARDFPHLHFSINGGIRTMPQVRHFLDTEHLYGVMVGRAVMNHPWEALAGVDAVIFGDDSCAQRTRRDVLQAYGAYVDKQLHAASIYGQETDERESCSRGSQWTPSLHVLLKPILNLFWGVPRSKEWRKRVQQATDEQTRIRRNSSVKSNFSWETFLPQVAESTLDPWYVNTTWMAMQSESETAAPEDCNNNSAHIDSPASTAITSIAY</sequence>
<gene>
    <name evidence="11" type="ORF">CYME_CMK105C</name>
</gene>
<comment type="cofactor">
    <cofactor evidence="1">
        <name>FMN</name>
        <dbReference type="ChEBI" id="CHEBI:58210"/>
    </cofactor>
</comment>
<dbReference type="CDD" id="cd02801">
    <property type="entry name" value="DUS_like_FMN"/>
    <property type="match status" value="1"/>
</dbReference>
<dbReference type="NCBIfam" id="NF008774">
    <property type="entry name" value="PRK11815.1"/>
    <property type="match status" value="1"/>
</dbReference>
<evidence type="ECO:0000256" key="8">
    <source>
        <dbReference type="ARBA" id="ARBA00022884"/>
    </source>
</evidence>
<dbReference type="RefSeq" id="XP_005536525.1">
    <property type="nucleotide sequence ID" value="XM_005536468.1"/>
</dbReference>
<dbReference type="Gramene" id="CMK105CT">
    <property type="protein sequence ID" value="CMK105CT"/>
    <property type="gene ID" value="CMK105C"/>
</dbReference>
<dbReference type="GeneID" id="16994466"/>
<dbReference type="eggNOG" id="KOG2335">
    <property type="taxonomic scope" value="Eukaryota"/>
</dbReference>
<proteinExistence type="predicted"/>
<evidence type="ECO:0000256" key="5">
    <source>
        <dbReference type="ARBA" id="ARBA00022643"/>
    </source>
</evidence>
<dbReference type="GO" id="GO:0000049">
    <property type="term" value="F:tRNA binding"/>
    <property type="evidence" value="ECO:0007669"/>
    <property type="project" value="UniProtKB-KW"/>
</dbReference>
<dbReference type="PROSITE" id="PS01136">
    <property type="entry name" value="UPF0034"/>
    <property type="match status" value="1"/>
</dbReference>
<keyword evidence="4" id="KW-0285">Flavoprotein</keyword>
<keyword evidence="6" id="KW-0819">tRNA processing</keyword>
<evidence type="ECO:0000313" key="11">
    <source>
        <dbReference type="EMBL" id="BAM80489.1"/>
    </source>
</evidence>
<dbReference type="OrthoDB" id="10262250at2759"/>